<dbReference type="GO" id="GO:0003677">
    <property type="term" value="F:DNA binding"/>
    <property type="evidence" value="ECO:0007669"/>
    <property type="project" value="InterPro"/>
</dbReference>
<dbReference type="Pfam" id="PF07496">
    <property type="entry name" value="zf-CW"/>
    <property type="match status" value="1"/>
</dbReference>
<keyword evidence="7" id="KW-1185">Reference proteome</keyword>
<dbReference type="Gene3D" id="3.30.40.100">
    <property type="match status" value="1"/>
</dbReference>
<dbReference type="Proteomes" id="UP000008312">
    <property type="component" value="Unassembled WGS sequence"/>
</dbReference>
<evidence type="ECO:0000313" key="7">
    <source>
        <dbReference type="Proteomes" id="UP000008312"/>
    </source>
</evidence>
<keyword evidence="1" id="KW-0479">Metal-binding</keyword>
<dbReference type="GO" id="GO:0008270">
    <property type="term" value="F:zinc ion binding"/>
    <property type="evidence" value="ECO:0007669"/>
    <property type="project" value="UniProtKB-KW"/>
</dbReference>
<sequence length="502" mass="55301">MSSSQLEQGTDNKIKELDQNEMDLPQEDAAGASQPLMFSGLGEQPRANSYDFFDNDMVTPNLASGTSAVYSPFFLQMFTTERRGIDSGKLYPRDYGDAKHPDITANEKIAPPLVLPDSATQVNKSLEDMMSVMTENNPFFSECLEQLTHISQCRKLEGECTIPLCFPLKRDIYHASKCTDEDCTLCQLLRPLLLIHSISCTREDCQIPLCHRYRNAWFAFVQSLAGLPVPRLERLFESKQKLRPAVKQEVRPAGIRHLENARPVALAEARAFPRFQDRGKNRGYFCNGESDFYGEDLARSPSNLAGSKQSTPSRSAELTAKPSALGGGASGTGSQNGGTGAEGGAPTVLAAKSGLNEALKGSNASLSVQYIACCKCGKRRAVPGTLDVSLLPHFECSMNIWDDNKYNACNIEENVDVNYVINLSKKGPNYEQSCAQFVNKLKAFLATNQIMSYRPPTLGRKEVDLYRLFREQGGHLGEDLPRAGQFLADGDVRVVPAEEDVQ</sequence>
<dbReference type="EMBL" id="FN668661">
    <property type="protein sequence ID" value="CBK23437.2"/>
    <property type="molecule type" value="Genomic_DNA"/>
</dbReference>
<dbReference type="AlphaFoldDB" id="D8M6L9"/>
<evidence type="ECO:0000256" key="4">
    <source>
        <dbReference type="SAM" id="MobiDB-lite"/>
    </source>
</evidence>
<gene>
    <name evidence="6" type="ORF">GSBLH_T00006619001</name>
</gene>
<dbReference type="PROSITE" id="PS50134">
    <property type="entry name" value="ZF_TAZ"/>
    <property type="match status" value="1"/>
</dbReference>
<keyword evidence="2" id="KW-0863">Zinc-finger</keyword>
<accession>D8M6L9</accession>
<keyword evidence="3" id="KW-0862">Zinc</keyword>
<dbReference type="InterPro" id="IPR011124">
    <property type="entry name" value="Znf_CW"/>
</dbReference>
<protein>
    <recommendedName>
        <fullName evidence="5">TAZ-type domain-containing protein</fullName>
    </recommendedName>
</protein>
<dbReference type="SMART" id="SM00551">
    <property type="entry name" value="ZnF_TAZ"/>
    <property type="match status" value="1"/>
</dbReference>
<organism evidence="6">
    <name type="scientific">Blastocystis hominis</name>
    <dbReference type="NCBI Taxonomy" id="12968"/>
    <lineage>
        <taxon>Eukaryota</taxon>
        <taxon>Sar</taxon>
        <taxon>Stramenopiles</taxon>
        <taxon>Bigyra</taxon>
        <taxon>Opalozoa</taxon>
        <taxon>Opalinata</taxon>
        <taxon>Blastocystidae</taxon>
        <taxon>Blastocystis</taxon>
    </lineage>
</organism>
<dbReference type="InParanoid" id="D8M6L9"/>
<dbReference type="OrthoDB" id="338531at2759"/>
<dbReference type="GeneID" id="24922743"/>
<feature type="domain" description="TAZ-type" evidence="5">
    <location>
        <begin position="133"/>
        <end position="213"/>
    </location>
</feature>
<dbReference type="InterPro" id="IPR035898">
    <property type="entry name" value="TAZ_dom_sf"/>
</dbReference>
<dbReference type="InterPro" id="IPR000197">
    <property type="entry name" value="Znf_TAZ"/>
</dbReference>
<proteinExistence type="predicted"/>
<dbReference type="Pfam" id="PF02135">
    <property type="entry name" value="zf-TAZ"/>
    <property type="match status" value="1"/>
</dbReference>
<feature type="compositionally biased region" description="Gly residues" evidence="4">
    <location>
        <begin position="325"/>
        <end position="343"/>
    </location>
</feature>
<dbReference type="SUPFAM" id="SSF57933">
    <property type="entry name" value="TAZ domain"/>
    <property type="match status" value="1"/>
</dbReference>
<evidence type="ECO:0000256" key="2">
    <source>
        <dbReference type="ARBA" id="ARBA00022771"/>
    </source>
</evidence>
<dbReference type="InterPro" id="IPR036431">
    <property type="entry name" value="ARID_dom_sf"/>
</dbReference>
<feature type="region of interest" description="Disordered" evidence="4">
    <location>
        <begin position="297"/>
        <end position="344"/>
    </location>
</feature>
<feature type="compositionally biased region" description="Polar residues" evidence="4">
    <location>
        <begin position="300"/>
        <end position="316"/>
    </location>
</feature>
<dbReference type="RefSeq" id="XP_012897485.1">
    <property type="nucleotide sequence ID" value="XM_013042031.1"/>
</dbReference>
<evidence type="ECO:0000259" key="5">
    <source>
        <dbReference type="PROSITE" id="PS50134"/>
    </source>
</evidence>
<evidence type="ECO:0000313" key="6">
    <source>
        <dbReference type="EMBL" id="CBK23437.2"/>
    </source>
</evidence>
<evidence type="ECO:0000256" key="1">
    <source>
        <dbReference type="ARBA" id="ARBA00022723"/>
    </source>
</evidence>
<dbReference type="SUPFAM" id="SSF46774">
    <property type="entry name" value="ARID-like"/>
    <property type="match status" value="1"/>
</dbReference>
<dbReference type="CDD" id="cd16100">
    <property type="entry name" value="ARID"/>
    <property type="match status" value="1"/>
</dbReference>
<evidence type="ECO:0000256" key="3">
    <source>
        <dbReference type="ARBA" id="ARBA00022833"/>
    </source>
</evidence>
<reference evidence="6" key="1">
    <citation type="submission" date="2010-02" db="EMBL/GenBank/DDBJ databases">
        <title>Sequencing and annotation of the Blastocystis hominis genome.</title>
        <authorList>
            <person name="Wincker P."/>
        </authorList>
    </citation>
    <scope>NUCLEOTIDE SEQUENCE</scope>
    <source>
        <strain evidence="6">Singapore isolate B</strain>
    </source>
</reference>
<dbReference type="Gene3D" id="1.20.1020.10">
    <property type="entry name" value="TAZ domain"/>
    <property type="match status" value="1"/>
</dbReference>
<name>D8M6L9_BLAHO</name>